<dbReference type="PANTHER" id="PTHR47130:SF1">
    <property type="entry name" value="ZP DOMAIN-CONTAINING PROTEIN"/>
    <property type="match status" value="1"/>
</dbReference>
<evidence type="ECO:0008006" key="6">
    <source>
        <dbReference type="Google" id="ProtNLM"/>
    </source>
</evidence>
<name>A0AAD8YUH7_9TELE</name>
<dbReference type="PANTHER" id="PTHR47130">
    <property type="entry name" value="SI:DKEY-19B23.11-RELATED"/>
    <property type="match status" value="1"/>
</dbReference>
<evidence type="ECO:0000313" key="5">
    <source>
        <dbReference type="Proteomes" id="UP001239994"/>
    </source>
</evidence>
<keyword evidence="5" id="KW-1185">Reference proteome</keyword>
<protein>
    <recommendedName>
        <fullName evidence="6">ZP domain-containing protein</fullName>
    </recommendedName>
</protein>
<dbReference type="Proteomes" id="UP001239994">
    <property type="component" value="Unassembled WGS sequence"/>
</dbReference>
<feature type="region of interest" description="Disordered" evidence="1">
    <location>
        <begin position="381"/>
        <end position="409"/>
    </location>
</feature>
<feature type="domain" description="ZP-N" evidence="2">
    <location>
        <begin position="274"/>
        <end position="365"/>
    </location>
</feature>
<evidence type="ECO:0000259" key="3">
    <source>
        <dbReference type="Pfam" id="PF26562"/>
    </source>
</evidence>
<sequence length="409" mass="45320">MAGGPVMRTVSGHWAAECGYTLQVDPWGDLSLCVSYFSCLVKNQGDTKFQLQLWFVSEAPDGEESLQSVLLSCNLQVPWSPREILCEENYMEVSVMKQVPSNHRWGSCWVPELHQQPSWVPLQEEMVPVHLVHLLGYHISTTAEARERAESRARILLHCGYGSRMAYRLQVVNTTFPSVGEFAVAVGWFTWDVALLNVTLEGQLMRVEEAELSGVHISQYLGKSYRSFTLSVCFSFILSPSGETFHQSATVHTHLQDVGDLMLINYIRDVCYLCLLDWRIVVLVDTAGAFPPVDPEHTALLDTACGPLGTTCFKALFSFPAASCGSSITHEGGHVIYTNEERYMPPGPAHLRPQLPYSVPLMCVYLESSGGSPSLYQPHSMLLPSFPPSPPPSSLTSNKSTGKSAHTHR</sequence>
<feature type="non-terminal residue" evidence="4">
    <location>
        <position position="409"/>
    </location>
</feature>
<accession>A0AAD8YUH7</accession>
<comment type="caution">
    <text evidence="4">The sequence shown here is derived from an EMBL/GenBank/DDBJ whole genome shotgun (WGS) entry which is preliminary data.</text>
</comment>
<proteinExistence type="predicted"/>
<dbReference type="EMBL" id="JAROKS010000023">
    <property type="protein sequence ID" value="KAK1787618.1"/>
    <property type="molecule type" value="Genomic_DNA"/>
</dbReference>
<dbReference type="InterPro" id="IPR055356">
    <property type="entry name" value="ZP-N"/>
</dbReference>
<dbReference type="Pfam" id="PF26562">
    <property type="entry name" value="Ig-like"/>
    <property type="match status" value="1"/>
</dbReference>
<evidence type="ECO:0000259" key="2">
    <source>
        <dbReference type="Pfam" id="PF23344"/>
    </source>
</evidence>
<organism evidence="4 5">
    <name type="scientific">Electrophorus voltai</name>
    <dbReference type="NCBI Taxonomy" id="2609070"/>
    <lineage>
        <taxon>Eukaryota</taxon>
        <taxon>Metazoa</taxon>
        <taxon>Chordata</taxon>
        <taxon>Craniata</taxon>
        <taxon>Vertebrata</taxon>
        <taxon>Euteleostomi</taxon>
        <taxon>Actinopterygii</taxon>
        <taxon>Neopterygii</taxon>
        <taxon>Teleostei</taxon>
        <taxon>Ostariophysi</taxon>
        <taxon>Gymnotiformes</taxon>
        <taxon>Gymnotoidei</taxon>
        <taxon>Gymnotidae</taxon>
        <taxon>Electrophorus</taxon>
    </lineage>
</organism>
<reference evidence="4" key="1">
    <citation type="submission" date="2023-03" db="EMBL/GenBank/DDBJ databases">
        <title>Electrophorus voltai genome.</title>
        <authorList>
            <person name="Bian C."/>
        </authorList>
    </citation>
    <scope>NUCLEOTIDE SEQUENCE</scope>
    <source>
        <strain evidence="4">CB-2022</strain>
        <tissue evidence="4">Muscle</tissue>
    </source>
</reference>
<dbReference type="Gene3D" id="2.60.40.3210">
    <property type="entry name" value="Zona pellucida, ZP-N domain"/>
    <property type="match status" value="1"/>
</dbReference>
<dbReference type="Pfam" id="PF23344">
    <property type="entry name" value="ZP-N"/>
    <property type="match status" value="1"/>
</dbReference>
<evidence type="ECO:0000256" key="1">
    <source>
        <dbReference type="SAM" id="MobiDB-lite"/>
    </source>
</evidence>
<dbReference type="AlphaFoldDB" id="A0AAD8YUH7"/>
<gene>
    <name evidence="4" type="ORF">P4O66_016118</name>
</gene>
<evidence type="ECO:0000313" key="4">
    <source>
        <dbReference type="EMBL" id="KAK1787618.1"/>
    </source>
</evidence>
<feature type="domain" description="ZP-domain containing protein Ig-like" evidence="3">
    <location>
        <begin position="167"/>
        <end position="219"/>
    </location>
</feature>
<dbReference type="InterPro" id="IPR058876">
    <property type="entry name" value="Ig-like_ZP"/>
</dbReference>